<comment type="caution">
    <text evidence="7">The sequence shown here is derived from an EMBL/GenBank/DDBJ whole genome shotgun (WGS) entry which is preliminary data.</text>
</comment>
<dbReference type="GO" id="GO:0008270">
    <property type="term" value="F:zinc ion binding"/>
    <property type="evidence" value="ECO:0007669"/>
    <property type="project" value="UniProtKB-KW"/>
</dbReference>
<gene>
    <name evidence="7" type="ORF">ABEB36_014463</name>
</gene>
<dbReference type="InterPro" id="IPR006612">
    <property type="entry name" value="THAP_Znf"/>
</dbReference>
<dbReference type="AlphaFoldDB" id="A0ABD1E1V1"/>
<evidence type="ECO:0000256" key="4">
    <source>
        <dbReference type="ARBA" id="ARBA00023125"/>
    </source>
</evidence>
<keyword evidence="1" id="KW-0479">Metal-binding</keyword>
<dbReference type="PROSITE" id="PS50950">
    <property type="entry name" value="ZF_THAP"/>
    <property type="match status" value="1"/>
</dbReference>
<protein>
    <recommendedName>
        <fullName evidence="6">THAP-type domain-containing protein</fullName>
    </recommendedName>
</protein>
<accession>A0ABD1E1V1</accession>
<evidence type="ECO:0000313" key="8">
    <source>
        <dbReference type="Proteomes" id="UP001566132"/>
    </source>
</evidence>
<dbReference type="InterPro" id="IPR038441">
    <property type="entry name" value="THAP_Znf_sf"/>
</dbReference>
<dbReference type="Gene3D" id="6.20.210.20">
    <property type="entry name" value="THAP domain"/>
    <property type="match status" value="1"/>
</dbReference>
<keyword evidence="8" id="KW-1185">Reference proteome</keyword>
<feature type="domain" description="THAP-type" evidence="6">
    <location>
        <begin position="7"/>
        <end position="83"/>
    </location>
</feature>
<sequence length="144" mass="17146">MKPPHFRRTFCSVCGLEESAVEKLHYFPSIQDRRSRLWQVNMNLVFVGDILRHSRICNNHFTEEQYLNRTNWRLLRDAIPTLLPCTIQRYFSIIKSIKTRQAPPDETYPATSAIHPQFEMMGSSLLRNFVGKEKRYKVFDVLRR</sequence>
<reference evidence="7 8" key="1">
    <citation type="submission" date="2024-05" db="EMBL/GenBank/DDBJ databases">
        <title>Genetic variation in Jamaican populations of the coffee berry borer (Hypothenemus hampei).</title>
        <authorList>
            <person name="Errbii M."/>
            <person name="Myrie A."/>
        </authorList>
    </citation>
    <scope>NUCLEOTIDE SEQUENCE [LARGE SCALE GENOMIC DNA]</scope>
    <source>
        <strain evidence="7">JA-Hopewell-2020-01-JO</strain>
        <tissue evidence="7">Whole body</tissue>
    </source>
</reference>
<dbReference type="Pfam" id="PF05485">
    <property type="entry name" value="THAP"/>
    <property type="match status" value="1"/>
</dbReference>
<name>A0ABD1E1V1_HYPHA</name>
<evidence type="ECO:0000259" key="6">
    <source>
        <dbReference type="PROSITE" id="PS50950"/>
    </source>
</evidence>
<dbReference type="GO" id="GO:0003677">
    <property type="term" value="F:DNA binding"/>
    <property type="evidence" value="ECO:0007669"/>
    <property type="project" value="UniProtKB-UniRule"/>
</dbReference>
<keyword evidence="4 5" id="KW-0238">DNA-binding</keyword>
<proteinExistence type="predicted"/>
<keyword evidence="2 5" id="KW-0863">Zinc-finger</keyword>
<evidence type="ECO:0000256" key="1">
    <source>
        <dbReference type="ARBA" id="ARBA00022723"/>
    </source>
</evidence>
<evidence type="ECO:0000313" key="7">
    <source>
        <dbReference type="EMBL" id="KAL1488663.1"/>
    </source>
</evidence>
<evidence type="ECO:0000256" key="2">
    <source>
        <dbReference type="ARBA" id="ARBA00022771"/>
    </source>
</evidence>
<keyword evidence="3" id="KW-0862">Zinc</keyword>
<dbReference type="SMART" id="SM00980">
    <property type="entry name" value="THAP"/>
    <property type="match status" value="1"/>
</dbReference>
<organism evidence="7 8">
    <name type="scientific">Hypothenemus hampei</name>
    <name type="common">Coffee berry borer</name>
    <dbReference type="NCBI Taxonomy" id="57062"/>
    <lineage>
        <taxon>Eukaryota</taxon>
        <taxon>Metazoa</taxon>
        <taxon>Ecdysozoa</taxon>
        <taxon>Arthropoda</taxon>
        <taxon>Hexapoda</taxon>
        <taxon>Insecta</taxon>
        <taxon>Pterygota</taxon>
        <taxon>Neoptera</taxon>
        <taxon>Endopterygota</taxon>
        <taxon>Coleoptera</taxon>
        <taxon>Polyphaga</taxon>
        <taxon>Cucujiformia</taxon>
        <taxon>Curculionidae</taxon>
        <taxon>Scolytinae</taxon>
        <taxon>Hypothenemus</taxon>
    </lineage>
</organism>
<dbReference type="EMBL" id="JBDJPC010000013">
    <property type="protein sequence ID" value="KAL1488663.1"/>
    <property type="molecule type" value="Genomic_DNA"/>
</dbReference>
<dbReference type="SUPFAM" id="SSF57716">
    <property type="entry name" value="Glucocorticoid receptor-like (DNA-binding domain)"/>
    <property type="match status" value="1"/>
</dbReference>
<evidence type="ECO:0000256" key="3">
    <source>
        <dbReference type="ARBA" id="ARBA00022833"/>
    </source>
</evidence>
<evidence type="ECO:0000256" key="5">
    <source>
        <dbReference type="PROSITE-ProRule" id="PRU00309"/>
    </source>
</evidence>
<dbReference type="Proteomes" id="UP001566132">
    <property type="component" value="Unassembled WGS sequence"/>
</dbReference>
<dbReference type="SMART" id="SM00692">
    <property type="entry name" value="DM3"/>
    <property type="match status" value="1"/>
</dbReference>